<keyword evidence="3" id="KW-1185">Reference proteome</keyword>
<dbReference type="EMBL" id="DF143931">
    <property type="protein sequence ID" value="GAA54861.1"/>
    <property type="molecule type" value="Genomic_DNA"/>
</dbReference>
<dbReference type="Gene3D" id="3.40.50.300">
    <property type="entry name" value="P-loop containing nucleotide triphosphate hydrolases"/>
    <property type="match status" value="1"/>
</dbReference>
<sequence>MELLVSEFSRSALAAPVLIDDLDLDGQLDLYFATIDGQLHGIQGFSHCALHSECDKSHWSTYVGGGHFVSSAVLLPVEGTGQSLLLFASDRGTLFLLEHIGNVVAQVQIPAVLLPHSASSDQRYWLDSVHLASKLQWDLDFESTENNSDFYRLRPRVYASPVIVKTRTDTSGAISVIVPVSFEDTDSDHLLVALVEFSQRSLLSTSLWGSARSSRPDLPVLVPLHLGKLGVSPPYLLTSPLVVSSPQISSANSQRTWHPGFALLITVSNGYLFRVSLPLGTPNGRVQLLWSDPTTVNEFAHSCYLVSYAPSRLGCLLLDNSSNLRMIDVSPLDSGRTHSLAGRLVWEYRPTVMPLDSSLQQLAQITVVPDSSCHDQMKNGCSLWAVYPDSNGYVHAVDIQSGRAVPHFPVRIDGFPDIALIFASGPGILYKSADSMSWLLFSDVAGCFYHLRLNDPPIILRGDQTCGIQSAFNEITHWLTPIPITQHQLQPTVGRLSSQPEPLSLIVAHNGGIAILTTTPKTSSSNTSSIHRTFVPHHMFKYGLFDVNFLNNDGQPTNVVHLHSDEEVIHYVIHDCLLHTDYLVQLLDSSGASVSEWSRPKPSTSARSILSNHSDCVGSLSIFRSPPEGPFRSRLYLHAVELGTGRLLTTPYRLTSQQYFAASILLEFHTFWPQLIVLWTYLLFVFFLIGLGVVSYAGDPGAPANTSPMHKCILFCTHKSPRFYQQLLSSAILGRDQHCSLSTVDIGDVVRQSLAEDCKEVPEFPSQEFSSHLWRYISDKSNEFAETVKQSPTCVATLIVDNLTCLFDWGLNARQIDRLLVQWSRSQLHLLIGCHVGQDFQDESVPEHDHTLVHCLEIWKNRATVVLEVRPLGTGYTTSLDGELMVHEPWKSKQSGQPRSRRNYHYRYEGRRVLCYPLGTSKLVT</sequence>
<dbReference type="Proteomes" id="UP000008909">
    <property type="component" value="Unassembled WGS sequence"/>
</dbReference>
<organism evidence="2 3">
    <name type="scientific">Clonorchis sinensis</name>
    <name type="common">Chinese liver fluke</name>
    <dbReference type="NCBI Taxonomy" id="79923"/>
    <lineage>
        <taxon>Eukaryota</taxon>
        <taxon>Metazoa</taxon>
        <taxon>Spiralia</taxon>
        <taxon>Lophotrochozoa</taxon>
        <taxon>Platyhelminthes</taxon>
        <taxon>Trematoda</taxon>
        <taxon>Digenea</taxon>
        <taxon>Opisthorchiida</taxon>
        <taxon>Opisthorchiata</taxon>
        <taxon>Opisthorchiidae</taxon>
        <taxon>Clonorchis</taxon>
    </lineage>
</organism>
<keyword evidence="1" id="KW-1133">Transmembrane helix</keyword>
<keyword evidence="1" id="KW-0812">Transmembrane</keyword>
<gene>
    <name evidence="2" type="ORF">CLF_105885</name>
</gene>
<evidence type="ECO:0000313" key="2">
    <source>
        <dbReference type="EMBL" id="GAA54861.1"/>
    </source>
</evidence>
<keyword evidence="1" id="KW-0472">Membrane</keyword>
<protein>
    <submittedName>
        <fullName evidence="2">Uncharacterized protein</fullName>
    </submittedName>
</protein>
<proteinExistence type="predicted"/>
<accession>G7YPI0</accession>
<dbReference type="AlphaFoldDB" id="G7YPI0"/>
<feature type="transmembrane region" description="Helical" evidence="1">
    <location>
        <begin position="676"/>
        <end position="697"/>
    </location>
</feature>
<reference key="2">
    <citation type="submission" date="2011-10" db="EMBL/GenBank/DDBJ databases">
        <title>The genome and transcriptome sequence of Clonorchis sinensis provide insights into the carcinogenic liver fluke.</title>
        <authorList>
            <person name="Wang X."/>
            <person name="Huang Y."/>
            <person name="Chen W."/>
            <person name="Liu H."/>
            <person name="Guo L."/>
            <person name="Chen Y."/>
            <person name="Luo F."/>
            <person name="Zhou W."/>
            <person name="Sun J."/>
            <person name="Mao Q."/>
            <person name="Liang P."/>
            <person name="Zhou C."/>
            <person name="Tian Y."/>
            <person name="Men J."/>
            <person name="Lv X."/>
            <person name="Huang L."/>
            <person name="Zhou J."/>
            <person name="Hu Y."/>
            <person name="Li R."/>
            <person name="Zhang F."/>
            <person name="Lei H."/>
            <person name="Li X."/>
            <person name="Hu X."/>
            <person name="Liang C."/>
            <person name="Xu J."/>
            <person name="Wu Z."/>
            <person name="Yu X."/>
        </authorList>
    </citation>
    <scope>NUCLEOTIDE SEQUENCE</scope>
    <source>
        <strain>Henan</strain>
    </source>
</reference>
<reference evidence="2" key="1">
    <citation type="journal article" date="2011" name="Genome Biol.">
        <title>The draft genome of the carcinogenic human liver fluke Clonorchis sinensis.</title>
        <authorList>
            <person name="Wang X."/>
            <person name="Chen W."/>
            <person name="Huang Y."/>
            <person name="Sun J."/>
            <person name="Men J."/>
            <person name="Liu H."/>
            <person name="Luo F."/>
            <person name="Guo L."/>
            <person name="Lv X."/>
            <person name="Deng C."/>
            <person name="Zhou C."/>
            <person name="Fan Y."/>
            <person name="Li X."/>
            <person name="Huang L."/>
            <person name="Hu Y."/>
            <person name="Liang C."/>
            <person name="Hu X."/>
            <person name="Xu J."/>
            <person name="Yu X."/>
        </authorList>
    </citation>
    <scope>NUCLEOTIDE SEQUENCE [LARGE SCALE GENOMIC DNA]</scope>
    <source>
        <strain evidence="2">Henan</strain>
    </source>
</reference>
<dbReference type="InterPro" id="IPR027417">
    <property type="entry name" value="P-loop_NTPase"/>
</dbReference>
<evidence type="ECO:0000313" key="3">
    <source>
        <dbReference type="Proteomes" id="UP000008909"/>
    </source>
</evidence>
<evidence type="ECO:0000256" key="1">
    <source>
        <dbReference type="SAM" id="Phobius"/>
    </source>
</evidence>
<name>G7YPI0_CLOSI</name>